<keyword evidence="4" id="KW-1185">Reference proteome</keyword>
<dbReference type="RefSeq" id="XP_041284475.1">
    <property type="nucleotide sequence ID" value="XM_041434637.1"/>
</dbReference>
<dbReference type="AlphaFoldDB" id="A0A9P7ERR3"/>
<name>A0A9P7ERR3_9AGAM</name>
<reference evidence="3" key="1">
    <citation type="journal article" date="2020" name="New Phytol.">
        <title>Comparative genomics reveals dynamic genome evolution in host specialist ectomycorrhizal fungi.</title>
        <authorList>
            <person name="Lofgren L.A."/>
            <person name="Nguyen N.H."/>
            <person name="Vilgalys R."/>
            <person name="Ruytinx J."/>
            <person name="Liao H.L."/>
            <person name="Branco S."/>
            <person name="Kuo A."/>
            <person name="LaButti K."/>
            <person name="Lipzen A."/>
            <person name="Andreopoulos W."/>
            <person name="Pangilinan J."/>
            <person name="Riley R."/>
            <person name="Hundley H."/>
            <person name="Na H."/>
            <person name="Barry K."/>
            <person name="Grigoriev I.V."/>
            <person name="Stajich J.E."/>
            <person name="Kennedy P.G."/>
        </authorList>
    </citation>
    <scope>NUCLEOTIDE SEQUENCE</scope>
    <source>
        <strain evidence="3">FC423</strain>
    </source>
</reference>
<feature type="compositionally biased region" description="Polar residues" evidence="2">
    <location>
        <begin position="275"/>
        <end position="284"/>
    </location>
</feature>
<keyword evidence="1" id="KW-0175">Coiled coil</keyword>
<dbReference type="EMBL" id="JABBWM010000234">
    <property type="protein sequence ID" value="KAG2084190.1"/>
    <property type="molecule type" value="Genomic_DNA"/>
</dbReference>
<feature type="region of interest" description="Disordered" evidence="2">
    <location>
        <begin position="52"/>
        <end position="71"/>
    </location>
</feature>
<evidence type="ECO:0000313" key="3">
    <source>
        <dbReference type="EMBL" id="KAG2084190.1"/>
    </source>
</evidence>
<proteinExistence type="predicted"/>
<feature type="region of interest" description="Disordered" evidence="2">
    <location>
        <begin position="246"/>
        <end position="286"/>
    </location>
</feature>
<dbReference type="Proteomes" id="UP000823399">
    <property type="component" value="Unassembled WGS sequence"/>
</dbReference>
<evidence type="ECO:0000256" key="1">
    <source>
        <dbReference type="SAM" id="Coils"/>
    </source>
</evidence>
<evidence type="ECO:0000256" key="2">
    <source>
        <dbReference type="SAM" id="MobiDB-lite"/>
    </source>
</evidence>
<dbReference type="GeneID" id="64696896"/>
<feature type="region of interest" description="Disordered" evidence="2">
    <location>
        <begin position="355"/>
        <end position="399"/>
    </location>
</feature>
<feature type="compositionally biased region" description="Basic and acidic residues" evidence="2">
    <location>
        <begin position="368"/>
        <end position="390"/>
    </location>
</feature>
<accession>A0A9P7ERR3</accession>
<gene>
    <name evidence="3" type="ORF">F5147DRAFT_659932</name>
</gene>
<evidence type="ECO:0000313" key="4">
    <source>
        <dbReference type="Proteomes" id="UP000823399"/>
    </source>
</evidence>
<sequence>MPWLEQEDIQTSYDANLFDDDDMEDDMEDAAAFQTANHIDFSLARTTQIDKREASRMDLDDATGQPPTSFNKEKRFKTVSDKRRIKEVDYSAELREMVYSQTEQINHMRREMQMEAQNLQQAHLSSMEDIRKQWEVALREWEAQLTKEFETPIDDSDKASRAEQHQQLEDYMRSREAVGHANHEAVETSMQKILEDSRKRFEQELAQREEEFNRKKEEEFLERKQARFGEMEQRLKSEVDKLRAEKESELANMEQRFSRSYRLPDRDTEMDDSPRPSTKPSSGTPCLDTIKKLKRIRGISRRTRLLSVPAEADMQESIKNNHSRKMHHVNNMMLPYGRCDCTRCGGRARGAFSSRKTCPARLKNASPQEEKDRGCKKIRREKAARTELRKRFSSGSPAT</sequence>
<dbReference type="OrthoDB" id="2685430at2759"/>
<comment type="caution">
    <text evidence="3">The sequence shown here is derived from an EMBL/GenBank/DDBJ whole genome shotgun (WGS) entry which is preliminary data.</text>
</comment>
<feature type="coiled-coil region" evidence="1">
    <location>
        <begin position="102"/>
        <end position="144"/>
    </location>
</feature>
<organism evidence="3 4">
    <name type="scientific">Suillus discolor</name>
    <dbReference type="NCBI Taxonomy" id="1912936"/>
    <lineage>
        <taxon>Eukaryota</taxon>
        <taxon>Fungi</taxon>
        <taxon>Dikarya</taxon>
        <taxon>Basidiomycota</taxon>
        <taxon>Agaricomycotina</taxon>
        <taxon>Agaricomycetes</taxon>
        <taxon>Agaricomycetidae</taxon>
        <taxon>Boletales</taxon>
        <taxon>Suillineae</taxon>
        <taxon>Suillaceae</taxon>
        <taxon>Suillus</taxon>
    </lineage>
</organism>
<protein>
    <submittedName>
        <fullName evidence="3">Uncharacterized protein</fullName>
    </submittedName>
</protein>